<dbReference type="RefSeq" id="WP_343915830.1">
    <property type="nucleotide sequence ID" value="NZ_BAAAJT010000002.1"/>
</dbReference>
<dbReference type="Gene3D" id="3.60.15.10">
    <property type="entry name" value="Ribonuclease Z/Hydroxyacylglutathione hydrolase-like"/>
    <property type="match status" value="1"/>
</dbReference>
<dbReference type="InterPro" id="IPR036866">
    <property type="entry name" value="RibonucZ/Hydroxyglut_hydro"/>
</dbReference>
<protein>
    <submittedName>
        <fullName evidence="2">MBL fold metallo-hydrolase</fullName>
    </submittedName>
</protein>
<dbReference type="SUPFAM" id="SSF56281">
    <property type="entry name" value="Metallo-hydrolase/oxidoreductase"/>
    <property type="match status" value="1"/>
</dbReference>
<dbReference type="EMBL" id="JBHUGD010000001">
    <property type="protein sequence ID" value="MFD1945279.1"/>
    <property type="molecule type" value="Genomic_DNA"/>
</dbReference>
<evidence type="ECO:0000313" key="2">
    <source>
        <dbReference type="EMBL" id="MFD1945279.1"/>
    </source>
</evidence>
<comment type="caution">
    <text evidence="2">The sequence shown here is derived from an EMBL/GenBank/DDBJ whole genome shotgun (WGS) entry which is preliminary data.</text>
</comment>
<proteinExistence type="predicted"/>
<evidence type="ECO:0000313" key="3">
    <source>
        <dbReference type="Proteomes" id="UP001597351"/>
    </source>
</evidence>
<accession>A0ABW4TI27</accession>
<sequence>MRLTVVGSSGSYPGPDSPASCYLLESDHEGRTWRILLDLGSGALGPLHRYADPLAIDGVFLSHLHADHCLDLCGYHVLRRYHPDGPQPRVPVWGPPGTADRMARAYDLPLDPGMHDDFDFREHGEPVDLGPFRVEAIRVEHPVHAFGLRVTADGVTLGYSGDTAPCQGLEDVAREVDLLLAEASFHTLADNPPGIHLTGADCGETAARQGVKRLLLTHVPPWHDPEQSLREARAAYDGPTSLARAGDVIEL</sequence>
<feature type="domain" description="Metallo-beta-lactamase" evidence="1">
    <location>
        <begin position="18"/>
        <end position="200"/>
    </location>
</feature>
<organism evidence="2 3">
    <name type="scientific">Nocardioides aestuarii</name>
    <dbReference type="NCBI Taxonomy" id="252231"/>
    <lineage>
        <taxon>Bacteria</taxon>
        <taxon>Bacillati</taxon>
        <taxon>Actinomycetota</taxon>
        <taxon>Actinomycetes</taxon>
        <taxon>Propionibacteriales</taxon>
        <taxon>Nocardioidaceae</taxon>
        <taxon>Nocardioides</taxon>
    </lineage>
</organism>
<reference evidence="3" key="1">
    <citation type="journal article" date="2019" name="Int. J. Syst. Evol. Microbiol.">
        <title>The Global Catalogue of Microorganisms (GCM) 10K type strain sequencing project: providing services to taxonomists for standard genome sequencing and annotation.</title>
        <authorList>
            <consortium name="The Broad Institute Genomics Platform"/>
            <consortium name="The Broad Institute Genome Sequencing Center for Infectious Disease"/>
            <person name="Wu L."/>
            <person name="Ma J."/>
        </authorList>
    </citation>
    <scope>NUCLEOTIDE SEQUENCE [LARGE SCALE GENOMIC DNA]</scope>
    <source>
        <strain evidence="3">CGMCC 1.12477</strain>
    </source>
</reference>
<evidence type="ECO:0000259" key="1">
    <source>
        <dbReference type="SMART" id="SM00849"/>
    </source>
</evidence>
<name>A0ABW4TI27_9ACTN</name>
<dbReference type="SMART" id="SM00849">
    <property type="entry name" value="Lactamase_B"/>
    <property type="match status" value="1"/>
</dbReference>
<dbReference type="Pfam" id="PF12706">
    <property type="entry name" value="Lactamase_B_2"/>
    <property type="match status" value="1"/>
</dbReference>
<gene>
    <name evidence="2" type="ORF">ACFSDE_00605</name>
</gene>
<dbReference type="CDD" id="cd07716">
    <property type="entry name" value="RNaseZ_short-form-like_MBL-fold"/>
    <property type="match status" value="1"/>
</dbReference>
<dbReference type="PANTHER" id="PTHR46018:SF4">
    <property type="entry name" value="METALLO-HYDROLASE YHFI-RELATED"/>
    <property type="match status" value="1"/>
</dbReference>
<dbReference type="InterPro" id="IPR001279">
    <property type="entry name" value="Metallo-B-lactamas"/>
</dbReference>
<dbReference type="Proteomes" id="UP001597351">
    <property type="component" value="Unassembled WGS sequence"/>
</dbReference>
<keyword evidence="3" id="KW-1185">Reference proteome</keyword>
<dbReference type="PANTHER" id="PTHR46018">
    <property type="entry name" value="ZINC PHOSPHODIESTERASE ELAC PROTEIN 1"/>
    <property type="match status" value="1"/>
</dbReference>